<accession>A0ABW5DU20</accession>
<evidence type="ECO:0000256" key="1">
    <source>
        <dbReference type="SAM" id="MobiDB-lite"/>
    </source>
</evidence>
<dbReference type="Proteomes" id="UP001597295">
    <property type="component" value="Unassembled WGS sequence"/>
</dbReference>
<proteinExistence type="predicted"/>
<gene>
    <name evidence="2" type="ORF">ACFSM5_15930</name>
</gene>
<evidence type="ECO:0000313" key="2">
    <source>
        <dbReference type="EMBL" id="MFD2264394.1"/>
    </source>
</evidence>
<comment type="caution">
    <text evidence="2">The sequence shown here is derived from an EMBL/GenBank/DDBJ whole genome shotgun (WGS) entry which is preliminary data.</text>
</comment>
<dbReference type="RefSeq" id="WP_379877475.1">
    <property type="nucleotide sequence ID" value="NZ_JBHUIP010000013.1"/>
</dbReference>
<organism evidence="2 3">
    <name type="scientific">Lacibacterium aquatile</name>
    <dbReference type="NCBI Taxonomy" id="1168082"/>
    <lineage>
        <taxon>Bacteria</taxon>
        <taxon>Pseudomonadati</taxon>
        <taxon>Pseudomonadota</taxon>
        <taxon>Alphaproteobacteria</taxon>
        <taxon>Rhodospirillales</taxon>
        <taxon>Rhodospirillaceae</taxon>
    </lineage>
</organism>
<feature type="region of interest" description="Disordered" evidence="1">
    <location>
        <begin position="55"/>
        <end position="92"/>
    </location>
</feature>
<reference evidence="3" key="1">
    <citation type="journal article" date="2019" name="Int. J. Syst. Evol. Microbiol.">
        <title>The Global Catalogue of Microorganisms (GCM) 10K type strain sequencing project: providing services to taxonomists for standard genome sequencing and annotation.</title>
        <authorList>
            <consortium name="The Broad Institute Genomics Platform"/>
            <consortium name="The Broad Institute Genome Sequencing Center for Infectious Disease"/>
            <person name="Wu L."/>
            <person name="Ma J."/>
        </authorList>
    </citation>
    <scope>NUCLEOTIDE SEQUENCE [LARGE SCALE GENOMIC DNA]</scope>
    <source>
        <strain evidence="3">CGMCC 1.19062</strain>
    </source>
</reference>
<dbReference type="EMBL" id="JBHUIP010000013">
    <property type="protein sequence ID" value="MFD2264394.1"/>
    <property type="molecule type" value="Genomic_DNA"/>
</dbReference>
<protein>
    <submittedName>
        <fullName evidence="2">Uncharacterized protein</fullName>
    </submittedName>
</protein>
<evidence type="ECO:0000313" key="3">
    <source>
        <dbReference type="Proteomes" id="UP001597295"/>
    </source>
</evidence>
<name>A0ABW5DU20_9PROT</name>
<sequence>MPAGITPGIGWRRCWAAGEPDLGLTADEIMDLQQEGAVVEIIHATILERSYRAWLPPTPGSGETADFKVNSSSRTDAETQLALERQRRADLG</sequence>
<keyword evidence="3" id="KW-1185">Reference proteome</keyword>